<sequence>MSESVATAAPADASAASRQYCTFWAGGLYFGIDVRSVQEVLRYQLMSSVPRAPKAVSGLINLRGQIVTAIDLRHRLDLPVSSPEDQLLNVIVSSRNEVVSLLVDDIGDVIDTGNATIEPTPATLPAHIRDVIEGVLALPDEILLVLGADLAADVSSTNRTPGGRS</sequence>
<dbReference type="PANTHER" id="PTHR22617:SF23">
    <property type="entry name" value="CHEMOTAXIS PROTEIN CHEW"/>
    <property type="match status" value="1"/>
</dbReference>
<accession>A0ABU2JDK1</accession>
<dbReference type="Gene3D" id="2.40.50.180">
    <property type="entry name" value="CheA-289, Domain 4"/>
    <property type="match status" value="1"/>
</dbReference>
<dbReference type="RefSeq" id="WP_311424212.1">
    <property type="nucleotide sequence ID" value="NZ_JAVREH010000027.1"/>
</dbReference>
<feature type="domain" description="CheW-like" evidence="1">
    <location>
        <begin position="17"/>
        <end position="157"/>
    </location>
</feature>
<dbReference type="Proteomes" id="UP001183176">
    <property type="component" value="Unassembled WGS sequence"/>
</dbReference>
<dbReference type="Gene3D" id="2.30.30.40">
    <property type="entry name" value="SH3 Domains"/>
    <property type="match status" value="1"/>
</dbReference>
<comment type="caution">
    <text evidence="2">The sequence shown here is derived from an EMBL/GenBank/DDBJ whole genome shotgun (WGS) entry which is preliminary data.</text>
</comment>
<dbReference type="SUPFAM" id="SSF50341">
    <property type="entry name" value="CheW-like"/>
    <property type="match status" value="1"/>
</dbReference>
<proteinExistence type="predicted"/>
<dbReference type="EMBL" id="JAVREH010000027">
    <property type="protein sequence ID" value="MDT0263066.1"/>
    <property type="molecule type" value="Genomic_DNA"/>
</dbReference>
<dbReference type="PROSITE" id="PS50851">
    <property type="entry name" value="CHEW"/>
    <property type="match status" value="1"/>
</dbReference>
<dbReference type="Pfam" id="PF01584">
    <property type="entry name" value="CheW"/>
    <property type="match status" value="1"/>
</dbReference>
<name>A0ABU2JDK1_9ACTN</name>
<dbReference type="PANTHER" id="PTHR22617">
    <property type="entry name" value="CHEMOTAXIS SENSOR HISTIDINE KINASE-RELATED"/>
    <property type="match status" value="1"/>
</dbReference>
<reference evidence="3" key="1">
    <citation type="submission" date="2023-07" db="EMBL/GenBank/DDBJ databases">
        <title>30 novel species of actinomycetes from the DSMZ collection.</title>
        <authorList>
            <person name="Nouioui I."/>
        </authorList>
    </citation>
    <scope>NUCLEOTIDE SEQUENCE [LARGE SCALE GENOMIC DNA]</scope>
    <source>
        <strain evidence="3">DSM 44399</strain>
    </source>
</reference>
<gene>
    <name evidence="2" type="ORF">RM423_16875</name>
</gene>
<protein>
    <submittedName>
        <fullName evidence="2">Chemotaxis protein CheW</fullName>
    </submittedName>
</protein>
<organism evidence="2 3">
    <name type="scientific">Jatrophihabitans lederbergiae</name>
    <dbReference type="NCBI Taxonomy" id="3075547"/>
    <lineage>
        <taxon>Bacteria</taxon>
        <taxon>Bacillati</taxon>
        <taxon>Actinomycetota</taxon>
        <taxon>Actinomycetes</taxon>
        <taxon>Jatrophihabitantales</taxon>
        <taxon>Jatrophihabitantaceae</taxon>
        <taxon>Jatrophihabitans</taxon>
    </lineage>
</organism>
<evidence type="ECO:0000313" key="3">
    <source>
        <dbReference type="Proteomes" id="UP001183176"/>
    </source>
</evidence>
<dbReference type="InterPro" id="IPR002545">
    <property type="entry name" value="CheW-lke_dom"/>
</dbReference>
<dbReference type="InterPro" id="IPR036061">
    <property type="entry name" value="CheW-like_dom_sf"/>
</dbReference>
<evidence type="ECO:0000259" key="1">
    <source>
        <dbReference type="PROSITE" id="PS50851"/>
    </source>
</evidence>
<keyword evidence="3" id="KW-1185">Reference proteome</keyword>
<dbReference type="InterPro" id="IPR039315">
    <property type="entry name" value="CheW"/>
</dbReference>
<dbReference type="SMART" id="SM00260">
    <property type="entry name" value="CheW"/>
    <property type="match status" value="1"/>
</dbReference>
<evidence type="ECO:0000313" key="2">
    <source>
        <dbReference type="EMBL" id="MDT0263066.1"/>
    </source>
</evidence>